<dbReference type="Pfam" id="PF04023">
    <property type="entry name" value="FeoA"/>
    <property type="match status" value="1"/>
</dbReference>
<dbReference type="Gene3D" id="2.30.30.90">
    <property type="match status" value="1"/>
</dbReference>
<dbReference type="InterPro" id="IPR038157">
    <property type="entry name" value="FeoA_core_dom"/>
</dbReference>
<evidence type="ECO:0000259" key="2">
    <source>
        <dbReference type="SMART" id="SM00899"/>
    </source>
</evidence>
<dbReference type="PANTHER" id="PTHR42954:SF2">
    <property type="entry name" value="FE(2+) TRANSPORT PROTEIN A"/>
    <property type="match status" value="1"/>
</dbReference>
<organism evidence="4 6">
    <name type="scientific">Arcobacter ellisii</name>
    <dbReference type="NCBI Taxonomy" id="913109"/>
    <lineage>
        <taxon>Bacteria</taxon>
        <taxon>Pseudomonadati</taxon>
        <taxon>Campylobacterota</taxon>
        <taxon>Epsilonproteobacteria</taxon>
        <taxon>Campylobacterales</taxon>
        <taxon>Arcobacteraceae</taxon>
        <taxon>Arcobacter</taxon>
    </lineage>
</organism>
<dbReference type="InterPro" id="IPR007167">
    <property type="entry name" value="Fe-transptr_FeoA-like"/>
</dbReference>
<keyword evidence="1" id="KW-0408">Iron</keyword>
<name>A0A347UAC6_9BACT</name>
<dbReference type="InterPro" id="IPR052713">
    <property type="entry name" value="FeoA"/>
</dbReference>
<dbReference type="RefSeq" id="WP_118917967.1">
    <property type="nucleotide sequence ID" value="NZ_CP032097.1"/>
</dbReference>
<accession>A0A347UAC6</accession>
<evidence type="ECO:0000256" key="1">
    <source>
        <dbReference type="ARBA" id="ARBA00023004"/>
    </source>
</evidence>
<reference evidence="4 6" key="1">
    <citation type="submission" date="2017-09" db="EMBL/GenBank/DDBJ databases">
        <title>Genomics of the genus Arcobacter.</title>
        <authorList>
            <person name="Perez-Cataluna A."/>
            <person name="Figueras M.J."/>
            <person name="Salas-Masso N."/>
        </authorList>
    </citation>
    <scope>NUCLEOTIDE SEQUENCE [LARGE SCALE GENOMIC DNA]</scope>
    <source>
        <strain evidence="4 6">CECT 7837</strain>
    </source>
</reference>
<proteinExistence type="predicted"/>
<dbReference type="OrthoDB" id="5340000at2"/>
<dbReference type="SUPFAM" id="SSF50037">
    <property type="entry name" value="C-terminal domain of transcriptional repressors"/>
    <property type="match status" value="1"/>
</dbReference>
<dbReference type="EMBL" id="NXIG01000014">
    <property type="protein sequence ID" value="RXI29092.1"/>
    <property type="molecule type" value="Genomic_DNA"/>
</dbReference>
<feature type="domain" description="Ferrous iron transporter FeoA-like" evidence="2">
    <location>
        <begin position="1"/>
        <end position="73"/>
    </location>
</feature>
<keyword evidence="5" id="KW-1185">Reference proteome</keyword>
<dbReference type="PANTHER" id="PTHR42954">
    <property type="entry name" value="FE(2+) TRANSPORT PROTEIN A"/>
    <property type="match status" value="1"/>
</dbReference>
<reference evidence="3 5" key="2">
    <citation type="submission" date="2018-08" db="EMBL/GenBank/DDBJ databases">
        <title>Complete genome of the Arcobacter ellisii type strain LMG 26155.</title>
        <authorList>
            <person name="Miller W.G."/>
            <person name="Yee E."/>
            <person name="Bono J.L."/>
        </authorList>
    </citation>
    <scope>NUCLEOTIDE SEQUENCE [LARGE SCALE GENOMIC DNA]</scope>
    <source>
        <strain evidence="3 5">LMG 26155</strain>
    </source>
</reference>
<dbReference type="InterPro" id="IPR008988">
    <property type="entry name" value="Transcriptional_repressor_C"/>
</dbReference>
<dbReference type="KEGG" id="aell:AELL_2164"/>
<protein>
    <submittedName>
        <fullName evidence="3">Ferrous iron transport protein A</fullName>
    </submittedName>
    <submittedName>
        <fullName evidence="4">Iron transporter</fullName>
    </submittedName>
</protein>
<dbReference type="SMART" id="SM00899">
    <property type="entry name" value="FeoA"/>
    <property type="match status" value="1"/>
</dbReference>
<dbReference type="Proteomes" id="UP000290588">
    <property type="component" value="Unassembled WGS sequence"/>
</dbReference>
<sequence>MTLDELKLHESGQIVAINCDSILRNRLYSFGIVKGAIVTIEGLTLTKSTIEIKINQSKIALRLSEASKIEVEYAK</sequence>
<dbReference type="Proteomes" id="UP000262582">
    <property type="component" value="Chromosome"/>
</dbReference>
<evidence type="ECO:0000313" key="6">
    <source>
        <dbReference type="Proteomes" id="UP000290588"/>
    </source>
</evidence>
<gene>
    <name evidence="3" type="primary">feoA</name>
    <name evidence="3" type="ORF">AELL_2164</name>
    <name evidence="4" type="ORF">CP962_11955</name>
</gene>
<dbReference type="GO" id="GO:0046914">
    <property type="term" value="F:transition metal ion binding"/>
    <property type="evidence" value="ECO:0007669"/>
    <property type="project" value="InterPro"/>
</dbReference>
<evidence type="ECO:0000313" key="4">
    <source>
        <dbReference type="EMBL" id="RXI29092.1"/>
    </source>
</evidence>
<evidence type="ECO:0000313" key="5">
    <source>
        <dbReference type="Proteomes" id="UP000262582"/>
    </source>
</evidence>
<evidence type="ECO:0000313" key="3">
    <source>
        <dbReference type="EMBL" id="AXX95804.1"/>
    </source>
</evidence>
<dbReference type="EMBL" id="CP032097">
    <property type="protein sequence ID" value="AXX95804.1"/>
    <property type="molecule type" value="Genomic_DNA"/>
</dbReference>
<dbReference type="AlphaFoldDB" id="A0A347UAC6"/>